<comment type="similarity">
    <text evidence="2">Belongs to the CD36 family.</text>
</comment>
<evidence type="ECO:0000256" key="7">
    <source>
        <dbReference type="ARBA" id="ARBA00023180"/>
    </source>
</evidence>
<dbReference type="PRINTS" id="PR01609">
    <property type="entry name" value="CD36FAMILY"/>
</dbReference>
<gene>
    <name evidence="8" type="ORF">RN001_004764</name>
</gene>
<dbReference type="GO" id="GO:0005886">
    <property type="term" value="C:plasma membrane"/>
    <property type="evidence" value="ECO:0007669"/>
    <property type="project" value="UniProtKB-SubCell"/>
</dbReference>
<reference evidence="9" key="1">
    <citation type="submission" date="2023-01" db="EMBL/GenBank/DDBJ databases">
        <title>Key to firefly adult light organ development and bioluminescence: homeobox transcription factors regulate luciferase expression and transportation to peroxisome.</title>
        <authorList>
            <person name="Fu X."/>
        </authorList>
    </citation>
    <scope>NUCLEOTIDE SEQUENCE [LARGE SCALE GENOMIC DNA]</scope>
</reference>
<dbReference type="EMBL" id="JARPUR010000002">
    <property type="protein sequence ID" value="KAK4881445.1"/>
    <property type="molecule type" value="Genomic_DNA"/>
</dbReference>
<dbReference type="AlphaFoldDB" id="A0AAN7SRV4"/>
<sequence>FLLLTLLGSVFASLSYFIYVYNPLEIVIEKVCSFYPNSIVYGLWKEPPFNILIKVYLFNVTNSNEFLEGTEKLNLSEVGPYVYREELYNDNVTFNDNGTITFIPKRRLTFVPELSVGDPFIDSLLLPNVPLLGITASLIDQSMFVQIGVSSISAYLGAEAFMNLTINDYLYGYDDSLVTLANDYLPNWIDFPKFGILDRIMNLDNGSNIVTMNINPEIKMSDNQLLTTEERLQQFSIQNWDGSSGLKHWGYIASNETDSVLQNSKCNLVEGSFMGTIFPRNIKENSSFSLYRRAFCRPIPIQYEKNVVTKDGFKGYLYRVEQNFLATAEENSKNKCYCKSEQCVPKGLGDLSPCYYSIPISMSQPHF</sequence>
<dbReference type="Pfam" id="PF01130">
    <property type="entry name" value="CD36"/>
    <property type="match status" value="1"/>
</dbReference>
<comment type="caution">
    <text evidence="8">The sequence shown here is derived from an EMBL/GenBank/DDBJ whole genome shotgun (WGS) entry which is preliminary data.</text>
</comment>
<keyword evidence="5" id="KW-1133">Transmembrane helix</keyword>
<feature type="non-terminal residue" evidence="8">
    <location>
        <position position="1"/>
    </location>
</feature>
<dbReference type="GO" id="GO:0005737">
    <property type="term" value="C:cytoplasm"/>
    <property type="evidence" value="ECO:0007669"/>
    <property type="project" value="TreeGrafter"/>
</dbReference>
<protein>
    <recommendedName>
        <fullName evidence="10">Scavenger receptor class B member 1</fullName>
    </recommendedName>
</protein>
<keyword evidence="6" id="KW-0472">Membrane</keyword>
<evidence type="ECO:0000256" key="4">
    <source>
        <dbReference type="ARBA" id="ARBA00022692"/>
    </source>
</evidence>
<dbReference type="InterPro" id="IPR002159">
    <property type="entry name" value="CD36_fam"/>
</dbReference>
<evidence type="ECO:0000256" key="1">
    <source>
        <dbReference type="ARBA" id="ARBA00004236"/>
    </source>
</evidence>
<keyword evidence="7" id="KW-0325">Glycoprotein</keyword>
<evidence type="ECO:0000313" key="8">
    <source>
        <dbReference type="EMBL" id="KAK4881445.1"/>
    </source>
</evidence>
<dbReference type="PANTHER" id="PTHR11923:SF104">
    <property type="entry name" value="FI07620P"/>
    <property type="match status" value="1"/>
</dbReference>
<evidence type="ECO:0000313" key="9">
    <source>
        <dbReference type="Proteomes" id="UP001353858"/>
    </source>
</evidence>
<evidence type="ECO:0008006" key="10">
    <source>
        <dbReference type="Google" id="ProtNLM"/>
    </source>
</evidence>
<comment type="subcellular location">
    <subcellularLocation>
        <location evidence="1">Cell membrane</location>
    </subcellularLocation>
</comment>
<organism evidence="8 9">
    <name type="scientific">Aquatica leii</name>
    <dbReference type="NCBI Taxonomy" id="1421715"/>
    <lineage>
        <taxon>Eukaryota</taxon>
        <taxon>Metazoa</taxon>
        <taxon>Ecdysozoa</taxon>
        <taxon>Arthropoda</taxon>
        <taxon>Hexapoda</taxon>
        <taxon>Insecta</taxon>
        <taxon>Pterygota</taxon>
        <taxon>Neoptera</taxon>
        <taxon>Endopterygota</taxon>
        <taxon>Coleoptera</taxon>
        <taxon>Polyphaga</taxon>
        <taxon>Elateriformia</taxon>
        <taxon>Elateroidea</taxon>
        <taxon>Lampyridae</taxon>
        <taxon>Luciolinae</taxon>
        <taxon>Aquatica</taxon>
    </lineage>
</organism>
<keyword evidence="4" id="KW-0812">Transmembrane</keyword>
<keyword evidence="9" id="KW-1185">Reference proteome</keyword>
<dbReference type="Proteomes" id="UP001353858">
    <property type="component" value="Unassembled WGS sequence"/>
</dbReference>
<dbReference type="GO" id="GO:0005044">
    <property type="term" value="F:scavenger receptor activity"/>
    <property type="evidence" value="ECO:0007669"/>
    <property type="project" value="TreeGrafter"/>
</dbReference>
<accession>A0AAN7SRV4</accession>
<proteinExistence type="inferred from homology"/>
<evidence type="ECO:0000256" key="6">
    <source>
        <dbReference type="ARBA" id="ARBA00023136"/>
    </source>
</evidence>
<evidence type="ECO:0000256" key="5">
    <source>
        <dbReference type="ARBA" id="ARBA00022989"/>
    </source>
</evidence>
<dbReference type="PANTHER" id="PTHR11923">
    <property type="entry name" value="SCAVENGER RECEPTOR CLASS B TYPE-1 SR-B1"/>
    <property type="match status" value="1"/>
</dbReference>
<evidence type="ECO:0000256" key="3">
    <source>
        <dbReference type="ARBA" id="ARBA00022475"/>
    </source>
</evidence>
<keyword evidence="3" id="KW-1003">Cell membrane</keyword>
<name>A0AAN7SRV4_9COLE</name>
<evidence type="ECO:0000256" key="2">
    <source>
        <dbReference type="ARBA" id="ARBA00010532"/>
    </source>
</evidence>